<accession>A0ABU0J048</accession>
<evidence type="ECO:0000256" key="2">
    <source>
        <dbReference type="RuleBase" id="RU362097"/>
    </source>
</evidence>
<keyword evidence="4" id="KW-1185">Reference proteome</keyword>
<comment type="similarity">
    <text evidence="1 2">Belongs to the outer membrane factor (OMF) (TC 1.B.17) family.</text>
</comment>
<comment type="subcellular location">
    <subcellularLocation>
        <location evidence="2">Cell membrane</location>
        <topology evidence="2">Lipid-anchor</topology>
    </subcellularLocation>
</comment>
<evidence type="ECO:0000313" key="3">
    <source>
        <dbReference type="EMBL" id="MDQ0467636.1"/>
    </source>
</evidence>
<dbReference type="PROSITE" id="PS51257">
    <property type="entry name" value="PROKAR_LIPOPROTEIN"/>
    <property type="match status" value="1"/>
</dbReference>
<keyword evidence="2 3" id="KW-0449">Lipoprotein</keyword>
<sequence length="503" mass="52999">MRVLPWSEAAGPGHHGRRGWRLLVVLGLGMTASGCVSVEAPAPNLDVPAGYRQASRTPDAALPRSEWWRGFRSPELDRLVEGSRTGNLDIAAAVARIRQADAVAEINGAALLPTLDGGANASRSRSAALGSGARPRGRNNYSLSLSASYQLDFWGKNQAALDAALASARASRFDRDTVELTAVASTATTYFDLLAAQDRLRIARENVANASRVLGVIQRRLDAGTATALDVAEQQSLVAQQKASIPPLEQEVAQDQATLAVLVGRAPAHLTVAGGSMDRLSSPRVTPGLPSALLAQRPDIRSAEASLAAAHADVVAARAAFFPSIQLTGQAGVESLALKSLFEPSSTFYSIAAGLTQPIFDGGTLQGQFKQAKGVEAENLANYRKAVVSAFADVEKALVAVRQLGRQEALQRDVVKSARTAYQLSEQQLNEGTVDITTVLNNQTTLFQAQNTLVEVKLSRLQALVALFQALGGGWDKPPAAPAAPLPVPVPVPVLVLSPAERS</sequence>
<gene>
    <name evidence="3" type="ORF">QO011_000631</name>
</gene>
<keyword evidence="2" id="KW-1134">Transmembrane beta strand</keyword>
<reference evidence="3 4" key="1">
    <citation type="submission" date="2023-07" db="EMBL/GenBank/DDBJ databases">
        <title>Genomic Encyclopedia of Type Strains, Phase IV (KMG-IV): sequencing the most valuable type-strain genomes for metagenomic binning, comparative biology and taxonomic classification.</title>
        <authorList>
            <person name="Goeker M."/>
        </authorList>
    </citation>
    <scope>NUCLEOTIDE SEQUENCE [LARGE SCALE GENOMIC DNA]</scope>
    <source>
        <strain evidence="3 4">DSM 19619</strain>
    </source>
</reference>
<dbReference type="Proteomes" id="UP001242480">
    <property type="component" value="Unassembled WGS sequence"/>
</dbReference>
<keyword evidence="2" id="KW-0564">Palmitate</keyword>
<keyword evidence="2" id="KW-0812">Transmembrane</keyword>
<dbReference type="InterPro" id="IPR010131">
    <property type="entry name" value="MdtP/NodT-like"/>
</dbReference>
<evidence type="ECO:0000313" key="4">
    <source>
        <dbReference type="Proteomes" id="UP001242480"/>
    </source>
</evidence>
<dbReference type="NCBIfam" id="TIGR01845">
    <property type="entry name" value="outer_NodT"/>
    <property type="match status" value="1"/>
</dbReference>
<dbReference type="EMBL" id="JAUSVX010000001">
    <property type="protein sequence ID" value="MDQ0467636.1"/>
    <property type="molecule type" value="Genomic_DNA"/>
</dbReference>
<proteinExistence type="inferred from homology"/>
<name>A0ABU0J048_9HYPH</name>
<dbReference type="Pfam" id="PF02321">
    <property type="entry name" value="OEP"/>
    <property type="match status" value="2"/>
</dbReference>
<dbReference type="InterPro" id="IPR003423">
    <property type="entry name" value="OMP_efflux"/>
</dbReference>
<dbReference type="PANTHER" id="PTHR30203:SF33">
    <property type="entry name" value="BLR4455 PROTEIN"/>
    <property type="match status" value="1"/>
</dbReference>
<protein>
    <submittedName>
        <fullName evidence="3">NodT family efflux transporter outer membrane factor (OMF) lipoprotein</fullName>
    </submittedName>
</protein>
<dbReference type="PANTHER" id="PTHR30203">
    <property type="entry name" value="OUTER MEMBRANE CATION EFFLUX PROTEIN"/>
    <property type="match status" value="1"/>
</dbReference>
<dbReference type="Gene3D" id="2.20.200.10">
    <property type="entry name" value="Outer membrane efflux proteins (OEP)"/>
    <property type="match status" value="1"/>
</dbReference>
<dbReference type="SUPFAM" id="SSF56954">
    <property type="entry name" value="Outer membrane efflux proteins (OEP)"/>
    <property type="match status" value="1"/>
</dbReference>
<organism evidence="3 4">
    <name type="scientific">Labrys wisconsinensis</name>
    <dbReference type="NCBI Taxonomy" id="425677"/>
    <lineage>
        <taxon>Bacteria</taxon>
        <taxon>Pseudomonadati</taxon>
        <taxon>Pseudomonadota</taxon>
        <taxon>Alphaproteobacteria</taxon>
        <taxon>Hyphomicrobiales</taxon>
        <taxon>Xanthobacteraceae</taxon>
        <taxon>Labrys</taxon>
    </lineage>
</organism>
<comment type="caution">
    <text evidence="3">The sequence shown here is derived from an EMBL/GenBank/DDBJ whole genome shotgun (WGS) entry which is preliminary data.</text>
</comment>
<keyword evidence="2" id="KW-0472">Membrane</keyword>
<dbReference type="Gene3D" id="1.20.1600.10">
    <property type="entry name" value="Outer membrane efflux proteins (OEP)"/>
    <property type="match status" value="1"/>
</dbReference>
<dbReference type="RefSeq" id="WP_307267536.1">
    <property type="nucleotide sequence ID" value="NZ_JAUSVX010000001.1"/>
</dbReference>
<evidence type="ECO:0000256" key="1">
    <source>
        <dbReference type="ARBA" id="ARBA00007613"/>
    </source>
</evidence>